<accession>A0A2I0JS52</accession>
<gene>
    <name evidence="2" type="ORF">CRG98_020899</name>
</gene>
<evidence type="ECO:0000313" key="3">
    <source>
        <dbReference type="Proteomes" id="UP000233551"/>
    </source>
</evidence>
<comment type="caution">
    <text evidence="2">The sequence shown here is derived from an EMBL/GenBank/DDBJ whole genome shotgun (WGS) entry which is preliminary data.</text>
</comment>
<evidence type="ECO:0000256" key="1">
    <source>
        <dbReference type="SAM" id="MobiDB-lite"/>
    </source>
</evidence>
<dbReference type="AlphaFoldDB" id="A0A2I0JS52"/>
<reference evidence="2 3" key="1">
    <citation type="submission" date="2017-11" db="EMBL/GenBank/DDBJ databases">
        <title>De-novo sequencing of pomegranate (Punica granatum L.) genome.</title>
        <authorList>
            <person name="Akparov Z."/>
            <person name="Amiraslanov A."/>
            <person name="Hajiyeva S."/>
            <person name="Abbasov M."/>
            <person name="Kaur K."/>
            <person name="Hamwieh A."/>
            <person name="Solovyev V."/>
            <person name="Salamov A."/>
            <person name="Braich B."/>
            <person name="Kosarev P."/>
            <person name="Mahmoud A."/>
            <person name="Hajiyev E."/>
            <person name="Babayeva S."/>
            <person name="Izzatullayeva V."/>
            <person name="Mammadov A."/>
            <person name="Mammadov A."/>
            <person name="Sharifova S."/>
            <person name="Ojaghi J."/>
            <person name="Eynullazada K."/>
            <person name="Bayramov B."/>
            <person name="Abdulazimova A."/>
            <person name="Shahmuradov I."/>
        </authorList>
    </citation>
    <scope>NUCLEOTIDE SEQUENCE [LARGE SCALE GENOMIC DNA]</scope>
    <source>
        <strain evidence="3">cv. AG2017</strain>
        <tissue evidence="2">Leaf</tissue>
    </source>
</reference>
<proteinExistence type="predicted"/>
<organism evidence="2 3">
    <name type="scientific">Punica granatum</name>
    <name type="common">Pomegranate</name>
    <dbReference type="NCBI Taxonomy" id="22663"/>
    <lineage>
        <taxon>Eukaryota</taxon>
        <taxon>Viridiplantae</taxon>
        <taxon>Streptophyta</taxon>
        <taxon>Embryophyta</taxon>
        <taxon>Tracheophyta</taxon>
        <taxon>Spermatophyta</taxon>
        <taxon>Magnoliopsida</taxon>
        <taxon>eudicotyledons</taxon>
        <taxon>Gunneridae</taxon>
        <taxon>Pentapetalae</taxon>
        <taxon>rosids</taxon>
        <taxon>malvids</taxon>
        <taxon>Myrtales</taxon>
        <taxon>Lythraceae</taxon>
        <taxon>Punica</taxon>
    </lineage>
</organism>
<name>A0A2I0JS52_PUNGR</name>
<dbReference type="Proteomes" id="UP000233551">
    <property type="component" value="Unassembled WGS sequence"/>
</dbReference>
<feature type="region of interest" description="Disordered" evidence="1">
    <location>
        <begin position="64"/>
        <end position="92"/>
    </location>
</feature>
<protein>
    <submittedName>
        <fullName evidence="2">Uncharacterized protein</fullName>
    </submittedName>
</protein>
<dbReference type="EMBL" id="PGOL01001347">
    <property type="protein sequence ID" value="PKI58703.1"/>
    <property type="molecule type" value="Genomic_DNA"/>
</dbReference>
<evidence type="ECO:0000313" key="2">
    <source>
        <dbReference type="EMBL" id="PKI58703.1"/>
    </source>
</evidence>
<keyword evidence="3" id="KW-1185">Reference proteome</keyword>
<sequence>MLDNGTYGSMSVGSNSINRLASELLWVPNQNTGREVKGHRAPFPSTKPYQTYPLTASFGATKAPALVPPRSRGHGGGPGPSRRSHNPNPYYRTAAQDYLGDKVFQFVGDAQVHPDFGSFEFNQVVA</sequence>